<proteinExistence type="predicted"/>
<dbReference type="Pfam" id="PF13490">
    <property type="entry name" value="zf-HC2"/>
    <property type="match status" value="1"/>
</dbReference>
<name>A0ABR5MKD8_9BACI</name>
<dbReference type="Proteomes" id="UP000037854">
    <property type="component" value="Unassembled WGS sequence"/>
</dbReference>
<dbReference type="EMBL" id="LGTK01000017">
    <property type="protein sequence ID" value="KPH76202.1"/>
    <property type="molecule type" value="Genomic_DNA"/>
</dbReference>
<sequence length="227" mass="27036">MNHDVFKDLVPSYMENLTSEETNRQMQKHMEQCDDCREYVKGMQEDFLIERTNEQKDQKRNIDYFKKIRSKNRKKIFTVAGSLLALFLMISIGYYFLFVHMWIADENNVQTTVQQQNNIATLNFKSKKDNRYLLAMEQQENQDYIDFIIIYENWNIFADKNWNIHSELAIAQQGGTDITYTFLDENTLLLPNGKEKKLTDEDKITIQYKDSTQEIRLKDLYHAGSNH</sequence>
<evidence type="ECO:0000313" key="3">
    <source>
        <dbReference type="EMBL" id="KPH76202.1"/>
    </source>
</evidence>
<protein>
    <recommendedName>
        <fullName evidence="2">Putative zinc-finger domain-containing protein</fullName>
    </recommendedName>
</protein>
<dbReference type="RefSeq" id="WP_060668183.1">
    <property type="nucleotide sequence ID" value="NZ_JANKBL010000033.1"/>
</dbReference>
<feature type="transmembrane region" description="Helical" evidence="1">
    <location>
        <begin position="76"/>
        <end position="103"/>
    </location>
</feature>
<keyword evidence="1" id="KW-0472">Membrane</keyword>
<gene>
    <name evidence="3" type="ORF">AFL42_06935</name>
</gene>
<keyword evidence="1" id="KW-1133">Transmembrane helix</keyword>
<feature type="domain" description="Putative zinc-finger" evidence="2">
    <location>
        <begin position="6"/>
        <end position="37"/>
    </location>
</feature>
<evidence type="ECO:0000313" key="4">
    <source>
        <dbReference type="Proteomes" id="UP000037854"/>
    </source>
</evidence>
<keyword evidence="1" id="KW-0812">Transmembrane</keyword>
<evidence type="ECO:0000256" key="1">
    <source>
        <dbReference type="SAM" id="Phobius"/>
    </source>
</evidence>
<comment type="caution">
    <text evidence="3">The sequence shown here is derived from an EMBL/GenBank/DDBJ whole genome shotgun (WGS) entry which is preliminary data.</text>
</comment>
<organism evidence="3 4">
    <name type="scientific">Oceanobacillus caeni</name>
    <dbReference type="NCBI Taxonomy" id="405946"/>
    <lineage>
        <taxon>Bacteria</taxon>
        <taxon>Bacillati</taxon>
        <taxon>Bacillota</taxon>
        <taxon>Bacilli</taxon>
        <taxon>Bacillales</taxon>
        <taxon>Bacillaceae</taxon>
        <taxon>Oceanobacillus</taxon>
    </lineage>
</organism>
<accession>A0ABR5MKD8</accession>
<evidence type="ECO:0000259" key="2">
    <source>
        <dbReference type="Pfam" id="PF13490"/>
    </source>
</evidence>
<keyword evidence="4" id="KW-1185">Reference proteome</keyword>
<dbReference type="InterPro" id="IPR027383">
    <property type="entry name" value="Znf_put"/>
</dbReference>
<reference evidence="3 4" key="1">
    <citation type="submission" date="2015-07" db="EMBL/GenBank/DDBJ databases">
        <title>High-quality draft genome sequence of Oceanobacillus caeni HM6, a bacillus isolated from a human feces.</title>
        <authorList>
            <person name="Kumar J."/>
            <person name="Verma M.K."/>
            <person name="Pandey R."/>
            <person name="Bhambi M."/>
            <person name="Chauhan N."/>
        </authorList>
    </citation>
    <scope>NUCLEOTIDE SEQUENCE [LARGE SCALE GENOMIC DNA]</scope>
    <source>
        <strain evidence="3 4">HM6</strain>
    </source>
</reference>